<reference evidence="2 3" key="1">
    <citation type="submission" date="2022-10" db="EMBL/GenBank/DDBJ databases">
        <title>Draft genome sequence of Streptomyces sp. YSPA8.</title>
        <authorList>
            <person name="Moriuchi R."/>
            <person name="Dohra H."/>
            <person name="Yamamura H."/>
            <person name="Kodani S."/>
        </authorList>
    </citation>
    <scope>NUCLEOTIDE SEQUENCE [LARGE SCALE GENOMIC DNA]</scope>
    <source>
        <strain evidence="2 3">YSPA8</strain>
    </source>
</reference>
<protein>
    <submittedName>
        <fullName evidence="2">Uncharacterized protein</fullName>
    </submittedName>
</protein>
<gene>
    <name evidence="2" type="ORF">SYYSPA8_02070</name>
</gene>
<keyword evidence="3" id="KW-1185">Reference proteome</keyword>
<accession>A0ABQ5NRN4</accession>
<sequence length="31" mass="3303">MSTSWHVCPGPADESPEAVTEIGMRNDRATG</sequence>
<evidence type="ECO:0000313" key="2">
    <source>
        <dbReference type="EMBL" id="GLF93033.1"/>
    </source>
</evidence>
<feature type="region of interest" description="Disordered" evidence="1">
    <location>
        <begin position="1"/>
        <end position="31"/>
    </location>
</feature>
<evidence type="ECO:0000313" key="3">
    <source>
        <dbReference type="Proteomes" id="UP001291653"/>
    </source>
</evidence>
<evidence type="ECO:0000256" key="1">
    <source>
        <dbReference type="SAM" id="MobiDB-lite"/>
    </source>
</evidence>
<organism evidence="2 3">
    <name type="scientific">Streptomyces yaizuensis</name>
    <dbReference type="NCBI Taxonomy" id="2989713"/>
    <lineage>
        <taxon>Bacteria</taxon>
        <taxon>Bacillati</taxon>
        <taxon>Actinomycetota</taxon>
        <taxon>Actinomycetes</taxon>
        <taxon>Kitasatosporales</taxon>
        <taxon>Streptomycetaceae</taxon>
        <taxon>Streptomyces</taxon>
    </lineage>
</organism>
<comment type="caution">
    <text evidence="2">The sequence shown here is derived from an EMBL/GenBank/DDBJ whole genome shotgun (WGS) entry which is preliminary data.</text>
</comment>
<proteinExistence type="predicted"/>
<name>A0ABQ5NRN4_9ACTN</name>
<dbReference type="EMBL" id="BSBI01000001">
    <property type="protein sequence ID" value="GLF93033.1"/>
    <property type="molecule type" value="Genomic_DNA"/>
</dbReference>
<dbReference type="Proteomes" id="UP001291653">
    <property type="component" value="Unassembled WGS sequence"/>
</dbReference>